<evidence type="ECO:0000313" key="2">
    <source>
        <dbReference type="Proteomes" id="UP001144978"/>
    </source>
</evidence>
<proteinExistence type="predicted"/>
<dbReference type="Proteomes" id="UP001144978">
    <property type="component" value="Unassembled WGS sequence"/>
</dbReference>
<accession>A0ACC1MVD9</accession>
<reference evidence="1" key="1">
    <citation type="submission" date="2022-08" db="EMBL/GenBank/DDBJ databases">
        <title>Genome Sequence of Pycnoporus sanguineus.</title>
        <authorList>
            <person name="Buettner E."/>
        </authorList>
    </citation>
    <scope>NUCLEOTIDE SEQUENCE</scope>
    <source>
        <strain evidence="1">CG-C14</strain>
    </source>
</reference>
<dbReference type="EMBL" id="JANSHE010005446">
    <property type="protein sequence ID" value="KAJ2970962.1"/>
    <property type="molecule type" value="Genomic_DNA"/>
</dbReference>
<keyword evidence="2" id="KW-1185">Reference proteome</keyword>
<gene>
    <name evidence="1" type="ORF">NUW54_g12614</name>
</gene>
<organism evidence="1 2">
    <name type="scientific">Trametes sanguinea</name>
    <dbReference type="NCBI Taxonomy" id="158606"/>
    <lineage>
        <taxon>Eukaryota</taxon>
        <taxon>Fungi</taxon>
        <taxon>Dikarya</taxon>
        <taxon>Basidiomycota</taxon>
        <taxon>Agaricomycotina</taxon>
        <taxon>Agaricomycetes</taxon>
        <taxon>Polyporales</taxon>
        <taxon>Polyporaceae</taxon>
        <taxon>Trametes</taxon>
    </lineage>
</organism>
<protein>
    <submittedName>
        <fullName evidence="1">Uncharacterized protein</fullName>
    </submittedName>
</protein>
<comment type="caution">
    <text evidence="1">The sequence shown here is derived from an EMBL/GenBank/DDBJ whole genome shotgun (WGS) entry which is preliminary data.</text>
</comment>
<evidence type="ECO:0000313" key="1">
    <source>
        <dbReference type="EMBL" id="KAJ2970962.1"/>
    </source>
</evidence>
<name>A0ACC1MVD9_9APHY</name>
<sequence>MLTSVGRQTFTVKNVGNASKSFKISHIPAGTALTFQPGTIFPADRPVPLSAIAASIKFSETSFTVHPGQTQEITAHISPPTDLDPTTFPVFSEFIGISNAEESYQVSYLGSVGSLKDVQVVDNTDVFFGVNLPVLTGSAGNFLLNATNFTFVGDDFPTVLMRLTFGTPKLLFDLVEPDVRLKTTLNKRGDNSRVSERSVFSFPSAAKSGTFAQVPTLGSLFEADFQPRNSDVDDGTGFNTLAISTPEFANGTTIPNGSYRILLRALKVTGDPTKEEDFESWLSRVIGVNAP</sequence>